<evidence type="ECO:0000313" key="2">
    <source>
        <dbReference type="Proteomes" id="UP000256748"/>
    </source>
</evidence>
<reference evidence="1 2" key="1">
    <citation type="submission" date="2017-03" db="EMBL/GenBank/DDBJ databases">
        <title>Genome analysis of Rhizobial strains effectives or ineffectives for nitrogen fixation isolated from bean seeds.</title>
        <authorList>
            <person name="Peralta H."/>
            <person name="Aguilar-Vera A."/>
            <person name="Mora Y."/>
            <person name="Vargas-Lagunas C."/>
            <person name="Girard L."/>
            <person name="Mora J."/>
        </authorList>
    </citation>
    <scope>NUCLEOTIDE SEQUENCE [LARGE SCALE GENOMIC DNA]</scope>
    <source>
        <strain evidence="1 2">CCGM5</strain>
    </source>
</reference>
<evidence type="ECO:0000313" key="1">
    <source>
        <dbReference type="EMBL" id="RFB82361.1"/>
    </source>
</evidence>
<accession>A0A3E1AYV7</accession>
<dbReference type="EMBL" id="NAOO01000045">
    <property type="protein sequence ID" value="RFB82361.1"/>
    <property type="molecule type" value="Genomic_DNA"/>
</dbReference>
<sequence length="738" mass="85130">MTIPPFGKRKSTPLIGWWSMLEEEERLVRSDGASVRFLEFVNQDEEAGRGGLRDRRWMRFEAHVAHRSLQLLVQWRDVFNPQLPRALIWRLDYSRSLQQSGVAALSYQEWIAIDRLICDALVCWPQREVTGLRPKLIAVSGGWHKGQWREEQYRTFDMAYLGARGDDTVPTPSVIRQEAPRQWRFVPATQEANAEDIVAIHESLSAARPEEIEELVVGLLPQRPHLRSGERFLVPLWQSGWQTQWLYMDDEIITDRIVSHTYKPGWTFCIDNTVLIGTIDRKRRTEFRFDHAWPKQIGALKREYGTFSRAFRDRLRDLCENGLWQWEEVCLQLYSRESEGKGSVKEICIQRPKRVRIDKIVSVAGPVGTVRLVIAETLDGGDHDDRNLPYAFNDSPPLLNRSEWEQFEFQADALSLMDGKTQQQLVWREIVAGSGSVTDSCEGLFCYRDNDNEYLLVVIREGRRANHQAGRWVLDHNASRSKNQQSGVPPIPDEHWHRMARFARDALLAWPDTDMFGPGPSSLAELGGCFQGRWEPELRRWQCNRLKTSENAPSTGRYNPEASLLLPWKAFDPGADVGASSERVEAALRRLADRNAGDENIGQTRRLRWLRADGRAIFYLHGWQTLRAPPDGDPYQAPVFEYLDDDITVHLYPRRFDEYDTQSLALIEVNPASGLYGKVEPTQSLYQKWRPTEEIWCRVVTAIESQIDRVSGQLPIRGLYTVHGYDAHATRTLRLNRS</sequence>
<gene>
    <name evidence="1" type="ORF">B5K10_32210</name>
</gene>
<dbReference type="Proteomes" id="UP000256748">
    <property type="component" value="Unassembled WGS sequence"/>
</dbReference>
<proteinExistence type="predicted"/>
<protein>
    <submittedName>
        <fullName evidence="1">Uncharacterized protein</fullName>
    </submittedName>
</protein>
<comment type="caution">
    <text evidence="1">The sequence shown here is derived from an EMBL/GenBank/DDBJ whole genome shotgun (WGS) entry which is preliminary data.</text>
</comment>
<name>A0A3E1AYV7_RHILT</name>
<dbReference type="AlphaFoldDB" id="A0A3E1AYV7"/>
<organism evidence="1 2">
    <name type="scientific">Rhizobium leguminosarum bv. trifolii</name>
    <dbReference type="NCBI Taxonomy" id="386"/>
    <lineage>
        <taxon>Bacteria</taxon>
        <taxon>Pseudomonadati</taxon>
        <taxon>Pseudomonadota</taxon>
        <taxon>Alphaproteobacteria</taxon>
        <taxon>Hyphomicrobiales</taxon>
        <taxon>Rhizobiaceae</taxon>
        <taxon>Rhizobium/Agrobacterium group</taxon>
        <taxon>Rhizobium</taxon>
    </lineage>
</organism>